<accession>A0A916R8X4</accession>
<dbReference type="PANTHER" id="PTHR11748">
    <property type="entry name" value="D-LACTATE DEHYDROGENASE"/>
    <property type="match status" value="1"/>
</dbReference>
<dbReference type="SUPFAM" id="SSF56176">
    <property type="entry name" value="FAD-binding/transporter-associated domain-like"/>
    <property type="match status" value="1"/>
</dbReference>
<dbReference type="Proteomes" id="UP000596977">
    <property type="component" value="Unassembled WGS sequence"/>
</dbReference>
<feature type="domain" description="FAD-binding PCMH-type" evidence="3">
    <location>
        <begin position="1"/>
        <end position="179"/>
    </location>
</feature>
<dbReference type="InterPro" id="IPR006094">
    <property type="entry name" value="Oxid_FAD_bind_N"/>
</dbReference>
<keyword evidence="2" id="KW-0274">FAD</keyword>
<dbReference type="Pfam" id="PF01565">
    <property type="entry name" value="FAD_binding_4"/>
    <property type="match status" value="1"/>
</dbReference>
<dbReference type="InterPro" id="IPR016166">
    <property type="entry name" value="FAD-bd_PCMH"/>
</dbReference>
<dbReference type="InterPro" id="IPR016169">
    <property type="entry name" value="FAD-bd_PCMH_sub2"/>
</dbReference>
<dbReference type="InterPro" id="IPR016164">
    <property type="entry name" value="FAD-linked_Oxase-like_C"/>
</dbReference>
<keyword evidence="5" id="KW-1185">Reference proteome</keyword>
<evidence type="ECO:0000256" key="2">
    <source>
        <dbReference type="ARBA" id="ARBA00022827"/>
    </source>
</evidence>
<dbReference type="PROSITE" id="PS51387">
    <property type="entry name" value="FAD_PCMH"/>
    <property type="match status" value="1"/>
</dbReference>
<dbReference type="GO" id="GO:0071949">
    <property type="term" value="F:FAD binding"/>
    <property type="evidence" value="ECO:0007669"/>
    <property type="project" value="InterPro"/>
</dbReference>
<evidence type="ECO:0000313" key="4">
    <source>
        <dbReference type="EMBL" id="GGA41857.1"/>
    </source>
</evidence>
<evidence type="ECO:0000256" key="1">
    <source>
        <dbReference type="ARBA" id="ARBA00022630"/>
    </source>
</evidence>
<dbReference type="AlphaFoldDB" id="A0A916R8X4"/>
<keyword evidence="1" id="KW-0285">Flavoprotein</keyword>
<dbReference type="SUPFAM" id="SSF55103">
    <property type="entry name" value="FAD-linked oxidases, C-terminal domain"/>
    <property type="match status" value="1"/>
</dbReference>
<evidence type="ECO:0000313" key="5">
    <source>
        <dbReference type="Proteomes" id="UP000596977"/>
    </source>
</evidence>
<sequence length="383" mass="40886">MTDFIPLSAPELAQYVRQASATGETLGVIGGGTRGLAPKDVSQIVSTSGLSGITFYEPSEMVIGARAGTPLTDVEQALADKGQMLAFEPMDHRPLMATRGQPTIGAVAACNISGPRRVSAGAARDHLIGIEMVNGRGEIIRSGGRVMKNVTGLDLVKLNAGAQGSLGILTEVIFKLMPIREQSLTLCWHGLDEADAIALMGEAMGTPFEIDAAAHIPDYGEEQGARTLLRLEGFAPSCTYRFKQLARLFSHHGQPEKIEGEKARALWRMVANAEPFTSPDFAHVLRVHIAVSKAPRLLEYASGWGVRTLIDWSGGLIWLGLEPDTDIAQWRQQIAALGGHARLVRSSQVPGPAFASPDEKIAGLMSGIKHAFDPAGIFNPGIL</sequence>
<dbReference type="InterPro" id="IPR016171">
    <property type="entry name" value="Vanillyl_alc_oxidase_C-sub2"/>
</dbReference>
<comment type="caution">
    <text evidence="4">The sequence shown here is derived from an EMBL/GenBank/DDBJ whole genome shotgun (WGS) entry which is preliminary data.</text>
</comment>
<gene>
    <name evidence="4" type="primary">glcE2</name>
    <name evidence="4" type="ORF">GCM10011499_09390</name>
</gene>
<dbReference type="OrthoDB" id="9811557at2"/>
<reference evidence="4 5" key="1">
    <citation type="journal article" date="2014" name="Int. J. Syst. Evol. Microbiol.">
        <title>Complete genome sequence of Corynebacterium casei LMG S-19264T (=DSM 44701T), isolated from a smear-ripened cheese.</title>
        <authorList>
            <consortium name="US DOE Joint Genome Institute (JGI-PGF)"/>
            <person name="Walter F."/>
            <person name="Albersmeier A."/>
            <person name="Kalinowski J."/>
            <person name="Ruckert C."/>
        </authorList>
    </citation>
    <scope>NUCLEOTIDE SEQUENCE [LARGE SCALE GENOMIC DNA]</scope>
    <source>
        <strain evidence="4 5">CGMCC 1.15896</strain>
    </source>
</reference>
<dbReference type="InterPro" id="IPR036318">
    <property type="entry name" value="FAD-bd_PCMH-like_sf"/>
</dbReference>
<dbReference type="EMBL" id="BMKB01000001">
    <property type="protein sequence ID" value="GGA41857.1"/>
    <property type="molecule type" value="Genomic_DNA"/>
</dbReference>
<dbReference type="Gene3D" id="1.10.45.10">
    <property type="entry name" value="Vanillyl-alcohol Oxidase, Chain A, domain 4"/>
    <property type="match status" value="1"/>
</dbReference>
<organism evidence="4 5">
    <name type="scientific">Pelagibacterium lentulum</name>
    <dbReference type="NCBI Taxonomy" id="2029865"/>
    <lineage>
        <taxon>Bacteria</taxon>
        <taxon>Pseudomonadati</taxon>
        <taxon>Pseudomonadota</taxon>
        <taxon>Alphaproteobacteria</taxon>
        <taxon>Hyphomicrobiales</taxon>
        <taxon>Devosiaceae</taxon>
        <taxon>Pelagibacterium</taxon>
    </lineage>
</organism>
<protein>
    <submittedName>
        <fullName evidence="4">2-hydroxy-acid oxidase</fullName>
    </submittedName>
</protein>
<dbReference type="PANTHER" id="PTHR11748:SF103">
    <property type="entry name" value="GLYCOLATE OXIDASE SUBUNIT GLCE"/>
    <property type="match status" value="1"/>
</dbReference>
<proteinExistence type="predicted"/>
<dbReference type="GO" id="GO:0003824">
    <property type="term" value="F:catalytic activity"/>
    <property type="evidence" value="ECO:0007669"/>
    <property type="project" value="InterPro"/>
</dbReference>
<dbReference type="RefSeq" id="WP_127073063.1">
    <property type="nucleotide sequence ID" value="NZ_BMKB01000001.1"/>
</dbReference>
<evidence type="ECO:0000259" key="3">
    <source>
        <dbReference type="PROSITE" id="PS51387"/>
    </source>
</evidence>
<dbReference type="Gene3D" id="3.30.465.10">
    <property type="match status" value="1"/>
</dbReference>
<name>A0A916R8X4_9HYPH</name>